<proteinExistence type="predicted"/>
<gene>
    <name evidence="1" type="ORF">GGQ88_002239</name>
</gene>
<dbReference type="Proteomes" id="UP000562395">
    <property type="component" value="Unassembled WGS sequence"/>
</dbReference>
<dbReference type="AlphaFoldDB" id="A0A7W6A0F1"/>
<dbReference type="EMBL" id="JACICY010000004">
    <property type="protein sequence ID" value="MBB3860970.1"/>
    <property type="molecule type" value="Genomic_DNA"/>
</dbReference>
<evidence type="ECO:0008006" key="3">
    <source>
        <dbReference type="Google" id="ProtNLM"/>
    </source>
</evidence>
<evidence type="ECO:0000313" key="1">
    <source>
        <dbReference type="EMBL" id="MBB3860970.1"/>
    </source>
</evidence>
<evidence type="ECO:0000313" key="2">
    <source>
        <dbReference type="Proteomes" id="UP000562395"/>
    </source>
</evidence>
<organism evidence="1 2">
    <name type="scientific">Novosphingobium hassiacum</name>
    <dbReference type="NCBI Taxonomy" id="173676"/>
    <lineage>
        <taxon>Bacteria</taxon>
        <taxon>Pseudomonadati</taxon>
        <taxon>Pseudomonadota</taxon>
        <taxon>Alphaproteobacteria</taxon>
        <taxon>Sphingomonadales</taxon>
        <taxon>Sphingomonadaceae</taxon>
        <taxon>Novosphingobium</taxon>
    </lineage>
</organism>
<name>A0A7W6A0F1_9SPHN</name>
<protein>
    <recommendedName>
        <fullName evidence="3">6-phosphofructokinase</fullName>
    </recommendedName>
</protein>
<sequence length="351" mass="38481">MGNIDLTGGLDASLDYPLARRPENPQMRDSVSMWISDDQGRFGLPRVCIEAVAEIWENRGIQANIGFPDGRILNGAGGYAPTHPAADQPRHEIIDAGPLAFRVIEPLRRWTMRFDGKATDTTVQRQIGNDPGGPEKRVRVEIEAVMAVPPWIAGEQAVAAGDTSTASAIGAIGGHRHEQLFRCSGFLEIEGEDRMPFTGPGLRIRRTGVRNVGDFPGHCWQSALFPSGKAFGLTAFPPRSDGTSAYNEAFVWDGARKRYAKVIEAPWLNRLHLNGANADVVLETSDGERIRISGTVRESAFFDQGTPLFGDWSYDGGVGLPFHQGGVLYEWDGETTYGMIERSLPKHRIQP</sequence>
<accession>A0A7W6A0F1</accession>
<comment type="caution">
    <text evidence="1">The sequence shown here is derived from an EMBL/GenBank/DDBJ whole genome shotgun (WGS) entry which is preliminary data.</text>
</comment>
<reference evidence="1 2" key="1">
    <citation type="submission" date="2020-08" db="EMBL/GenBank/DDBJ databases">
        <title>Genomic Encyclopedia of Type Strains, Phase IV (KMG-IV): sequencing the most valuable type-strain genomes for metagenomic binning, comparative biology and taxonomic classification.</title>
        <authorList>
            <person name="Goeker M."/>
        </authorList>
    </citation>
    <scope>NUCLEOTIDE SEQUENCE [LARGE SCALE GENOMIC DNA]</scope>
    <source>
        <strain evidence="1 2">DSM 14552</strain>
    </source>
</reference>
<keyword evidence="2" id="KW-1185">Reference proteome</keyword>
<dbReference type="RefSeq" id="WP_183613206.1">
    <property type="nucleotide sequence ID" value="NZ_JACICY010000004.1"/>
</dbReference>